<dbReference type="SUPFAM" id="SSF47473">
    <property type="entry name" value="EF-hand"/>
    <property type="match status" value="1"/>
</dbReference>
<feature type="domain" description="EF-hand" evidence="4">
    <location>
        <begin position="332"/>
        <end position="367"/>
    </location>
</feature>
<comment type="subcellular location">
    <subcellularLocation>
        <location evidence="1">Cytoplasm</location>
    </subcellularLocation>
</comment>
<proteinExistence type="predicted"/>
<dbReference type="GO" id="GO:0005813">
    <property type="term" value="C:centrosome"/>
    <property type="evidence" value="ECO:0007669"/>
    <property type="project" value="TreeGrafter"/>
</dbReference>
<dbReference type="Gene3D" id="1.10.238.10">
    <property type="entry name" value="EF-hand"/>
    <property type="match status" value="1"/>
</dbReference>
<dbReference type="PANTHER" id="PTHR12085">
    <property type="entry name" value="SERINE/THREONINE-PROTEIN PHOSPHATASE 2A REGULATORY SUBUNIT B'' SUBUNIT GAMMA"/>
    <property type="match status" value="1"/>
</dbReference>
<dbReference type="GO" id="GO:0000272">
    <property type="term" value="P:polysaccharide catabolic process"/>
    <property type="evidence" value="ECO:0007669"/>
    <property type="project" value="InterPro"/>
</dbReference>
<dbReference type="InterPro" id="IPR002105">
    <property type="entry name" value="Dockerin_1_rpt"/>
</dbReference>
<dbReference type="PROSITE" id="PS00018">
    <property type="entry name" value="EF_HAND_1"/>
    <property type="match status" value="2"/>
</dbReference>
<organism evidence="5 6">
    <name type="scientific">Syphacia muris</name>
    <dbReference type="NCBI Taxonomy" id="451379"/>
    <lineage>
        <taxon>Eukaryota</taxon>
        <taxon>Metazoa</taxon>
        <taxon>Ecdysozoa</taxon>
        <taxon>Nematoda</taxon>
        <taxon>Chromadorea</taxon>
        <taxon>Rhabditida</taxon>
        <taxon>Spirurina</taxon>
        <taxon>Oxyuridomorpha</taxon>
        <taxon>Oxyuroidea</taxon>
        <taxon>Oxyuridae</taxon>
        <taxon>Syphacia</taxon>
    </lineage>
</organism>
<dbReference type="InterPro" id="IPR018247">
    <property type="entry name" value="EF_Hand_1_Ca_BS"/>
</dbReference>
<dbReference type="PROSITE" id="PS50222">
    <property type="entry name" value="EF_HAND_2"/>
    <property type="match status" value="2"/>
</dbReference>
<keyword evidence="3" id="KW-0106">Calcium</keyword>
<evidence type="ECO:0000313" key="6">
    <source>
        <dbReference type="WBParaSite" id="SMUV_0000642401-mRNA-1"/>
    </source>
</evidence>
<dbReference type="InterPro" id="IPR011992">
    <property type="entry name" value="EF-hand-dom_pair"/>
</dbReference>
<dbReference type="WBParaSite" id="SMUV_0000642401-mRNA-1">
    <property type="protein sequence ID" value="SMUV_0000642401-mRNA-1"/>
    <property type="gene ID" value="SMUV_0000642401"/>
</dbReference>
<sequence>MHSNKDFVASKLELNDSELKEIPVLQKSIKERQNLQLFGPNFNADTRNRLLIKLHHEARSRKFAREAQVLPSFEEIEAFKSALVGRTKPPDVDGIEMIYYDDYKAAVQSAASSLRSFLTAKLFFDLQLLCDWDSYGRVPVNCIINYIVKRREKIKLLISLHWYDSSYQGYLTEKDLSDYLVEQMLPRISSLSEIVDHDSPIKKYYLCIATRKFFFMLDQKNLKKLRIIDIAASGLLEEMLGVDDVEKNESIAENGGTSALWFSKENCENIQKMYVDLDIDSNGLLNYEELKNFRHLAKFFILRLFETNQTYDRDQIDLRGFCDLLLAIDNKTDISSLAFHFRLLDVDGDGYLNSSDLQFFYRDIVELYGEIYPSADQLPPFMYIKDEIFDMCHPSDPTRISFKELVDSGNGGTIVGMLTDLNSFLAYEFREDVAGEE</sequence>
<dbReference type="GO" id="GO:0005737">
    <property type="term" value="C:cytoplasm"/>
    <property type="evidence" value="ECO:0007669"/>
    <property type="project" value="UniProtKB-SubCell"/>
</dbReference>
<reference evidence="6" key="1">
    <citation type="submission" date="2017-02" db="UniProtKB">
        <authorList>
            <consortium name="WormBaseParasite"/>
        </authorList>
    </citation>
    <scope>IDENTIFICATION</scope>
</reference>
<evidence type="ECO:0000259" key="4">
    <source>
        <dbReference type="PROSITE" id="PS50222"/>
    </source>
</evidence>
<keyword evidence="5" id="KW-1185">Reference proteome</keyword>
<feature type="domain" description="EF-hand" evidence="4">
    <location>
        <begin position="265"/>
        <end position="300"/>
    </location>
</feature>
<dbReference type="Proteomes" id="UP000046393">
    <property type="component" value="Unplaced"/>
</dbReference>
<dbReference type="GO" id="GO:0005819">
    <property type="term" value="C:spindle"/>
    <property type="evidence" value="ECO:0007669"/>
    <property type="project" value="TreeGrafter"/>
</dbReference>
<evidence type="ECO:0000256" key="3">
    <source>
        <dbReference type="ARBA" id="ARBA00022837"/>
    </source>
</evidence>
<dbReference type="PANTHER" id="PTHR12085:SF3">
    <property type="entry name" value="SERINE_THREONINE-PROTEIN PHOSPHATASE 2A REGULATORY SUBUNIT B'' SUBUNIT GAMMA"/>
    <property type="match status" value="1"/>
</dbReference>
<dbReference type="STRING" id="451379.A0A0N5AP58"/>
<dbReference type="GO" id="GO:0035303">
    <property type="term" value="P:regulation of dephosphorylation"/>
    <property type="evidence" value="ECO:0007669"/>
    <property type="project" value="InterPro"/>
</dbReference>
<dbReference type="AlphaFoldDB" id="A0A0N5AP58"/>
<dbReference type="InterPro" id="IPR002048">
    <property type="entry name" value="EF_hand_dom"/>
</dbReference>
<evidence type="ECO:0000313" key="5">
    <source>
        <dbReference type="Proteomes" id="UP000046393"/>
    </source>
</evidence>
<dbReference type="InterPro" id="IPR039865">
    <property type="entry name" value="PPP2R3C"/>
</dbReference>
<protein>
    <submittedName>
        <fullName evidence="6">Serine/threonine-protein phosphatase 2A regulatory subunit B'' subunit gamma</fullName>
    </submittedName>
</protein>
<evidence type="ECO:0000256" key="2">
    <source>
        <dbReference type="ARBA" id="ARBA00022490"/>
    </source>
</evidence>
<keyword evidence="2" id="KW-0963">Cytoplasm</keyword>
<name>A0A0N5AP58_9BILA</name>
<dbReference type="PROSITE" id="PS00448">
    <property type="entry name" value="CLOS_CELLULOSOME_RPT"/>
    <property type="match status" value="1"/>
</dbReference>
<dbReference type="GO" id="GO:0005509">
    <property type="term" value="F:calcium ion binding"/>
    <property type="evidence" value="ECO:0007669"/>
    <property type="project" value="InterPro"/>
</dbReference>
<evidence type="ECO:0000256" key="1">
    <source>
        <dbReference type="ARBA" id="ARBA00004496"/>
    </source>
</evidence>
<dbReference type="GO" id="GO:0030865">
    <property type="term" value="P:cortical cytoskeleton organization"/>
    <property type="evidence" value="ECO:0007669"/>
    <property type="project" value="TreeGrafter"/>
</dbReference>
<accession>A0A0N5AP58</accession>
<dbReference type="GO" id="GO:0004553">
    <property type="term" value="F:hydrolase activity, hydrolyzing O-glycosyl compounds"/>
    <property type="evidence" value="ECO:0007669"/>
    <property type="project" value="InterPro"/>
</dbReference>
<dbReference type="SMART" id="SM00054">
    <property type="entry name" value="EFh"/>
    <property type="match status" value="2"/>
</dbReference>
<dbReference type="GO" id="GO:0000226">
    <property type="term" value="P:microtubule cytoskeleton organization"/>
    <property type="evidence" value="ECO:0007669"/>
    <property type="project" value="TreeGrafter"/>
</dbReference>